<comment type="subcellular location">
    <subcellularLocation>
        <location evidence="1">Nucleus</location>
    </subcellularLocation>
</comment>
<dbReference type="AlphaFoldDB" id="A0A9P6MLS7"/>
<dbReference type="InterPro" id="IPR019364">
    <property type="entry name" value="Mediatior_Med8_fun/met"/>
</dbReference>
<name>A0A9P6MLS7_9FUNG</name>
<comment type="function">
    <text evidence="1">Component of the Mediator complex, a coactivator involved in the regulated transcription of nearly all RNA polymerase II-dependent genes. Mediator functions as a bridge to convey information from gene-specific regulatory proteins to the basal RNA polymerase II transcription machinery. Mediator is recruited to promoters by direct interactions with regulatory proteins and serves as a scaffold for the assembly of a functional preinitiation complex with RNA polymerase II and the general transcription factors.</text>
</comment>
<dbReference type="EMBL" id="JAAAHW010000049">
    <property type="protein sequence ID" value="KAG0006838.1"/>
    <property type="molecule type" value="Genomic_DNA"/>
</dbReference>
<comment type="caution">
    <text evidence="3">The sequence shown here is derived from an EMBL/GenBank/DDBJ whole genome shotgun (WGS) entry which is preliminary data.</text>
</comment>
<gene>
    <name evidence="1" type="primary">MED8</name>
    <name evidence="3" type="ORF">BGZ65_003087</name>
</gene>
<feature type="compositionally biased region" description="Polar residues" evidence="2">
    <location>
        <begin position="175"/>
        <end position="185"/>
    </location>
</feature>
<feature type="region of interest" description="Disordered" evidence="2">
    <location>
        <begin position="311"/>
        <end position="335"/>
    </location>
</feature>
<evidence type="ECO:0000256" key="1">
    <source>
        <dbReference type="RuleBase" id="RU364144"/>
    </source>
</evidence>
<dbReference type="OrthoDB" id="5568181at2759"/>
<evidence type="ECO:0000313" key="4">
    <source>
        <dbReference type="Proteomes" id="UP000749646"/>
    </source>
</evidence>
<dbReference type="GO" id="GO:0003712">
    <property type="term" value="F:transcription coregulator activity"/>
    <property type="evidence" value="ECO:0007669"/>
    <property type="project" value="InterPro"/>
</dbReference>
<proteinExistence type="inferred from homology"/>
<reference evidence="3" key="1">
    <citation type="journal article" date="2020" name="Fungal Divers.">
        <title>Resolving the Mortierellaceae phylogeny through synthesis of multi-gene phylogenetics and phylogenomics.</title>
        <authorList>
            <person name="Vandepol N."/>
            <person name="Liber J."/>
            <person name="Desiro A."/>
            <person name="Na H."/>
            <person name="Kennedy M."/>
            <person name="Barry K."/>
            <person name="Grigoriev I.V."/>
            <person name="Miller A.N."/>
            <person name="O'Donnell K."/>
            <person name="Stajich J.E."/>
            <person name="Bonito G."/>
        </authorList>
    </citation>
    <scope>NUCLEOTIDE SEQUENCE</scope>
    <source>
        <strain evidence="3">MES-2147</strain>
    </source>
</reference>
<evidence type="ECO:0000313" key="3">
    <source>
        <dbReference type="EMBL" id="KAG0006838.1"/>
    </source>
</evidence>
<dbReference type="GO" id="GO:0016592">
    <property type="term" value="C:mediator complex"/>
    <property type="evidence" value="ECO:0007669"/>
    <property type="project" value="InterPro"/>
</dbReference>
<keyword evidence="1" id="KW-0010">Activator</keyword>
<comment type="subunit">
    <text evidence="1">Component of the Mediator complex.</text>
</comment>
<protein>
    <recommendedName>
        <fullName evidence="1">Mediator of RNA polymerase II transcription subunit 8</fullName>
    </recommendedName>
    <alternativeName>
        <fullName evidence="1">Mediator complex subunit 8</fullName>
    </alternativeName>
</protein>
<keyword evidence="1" id="KW-0539">Nucleus</keyword>
<feature type="region of interest" description="Disordered" evidence="2">
    <location>
        <begin position="265"/>
        <end position="287"/>
    </location>
</feature>
<organism evidence="3 4">
    <name type="scientific">Modicella reniformis</name>
    <dbReference type="NCBI Taxonomy" id="1440133"/>
    <lineage>
        <taxon>Eukaryota</taxon>
        <taxon>Fungi</taxon>
        <taxon>Fungi incertae sedis</taxon>
        <taxon>Mucoromycota</taxon>
        <taxon>Mortierellomycotina</taxon>
        <taxon>Mortierellomycetes</taxon>
        <taxon>Mortierellales</taxon>
        <taxon>Mortierellaceae</taxon>
        <taxon>Modicella</taxon>
    </lineage>
</organism>
<keyword evidence="1" id="KW-0805">Transcription regulation</keyword>
<sequence>MNTGFPQSEINIEALENVKTRLFQLQESILFFLRTELHSKFNVLIAKYLHLTNLLNDPHNTLLQSYIVFPNEPPANDQQVQNLSVLLRTKLFPELEQEVDDRIKEGSIPGLATNGGNTAEERRILQALKVRIMMHDTLCRSADEIFENQRDTVDTKFRYESDGDGEDENTREAAPNTSTTESTATDGVVAGGKLKTSSAANKDKTNILPLDDFAIKASDNASSSVRYMSDWGGTLHDIDGYGSEAGDEAEDEELGDFDDSYFEKRRHEGQDDDGESSESESEVEQVEYNEDTFMEVSTGSQAIMDANSTHNSVSMAENTFDDGNGSGEEDMEEVM</sequence>
<accession>A0A9P6MLS7</accession>
<dbReference type="Pfam" id="PF10232">
    <property type="entry name" value="Med8"/>
    <property type="match status" value="1"/>
</dbReference>
<keyword evidence="4" id="KW-1185">Reference proteome</keyword>
<evidence type="ECO:0000256" key="2">
    <source>
        <dbReference type="SAM" id="MobiDB-lite"/>
    </source>
</evidence>
<dbReference type="Proteomes" id="UP000749646">
    <property type="component" value="Unassembled WGS sequence"/>
</dbReference>
<feature type="compositionally biased region" description="Acidic residues" evidence="2">
    <location>
        <begin position="270"/>
        <end position="287"/>
    </location>
</feature>
<dbReference type="GO" id="GO:0006357">
    <property type="term" value="P:regulation of transcription by RNA polymerase II"/>
    <property type="evidence" value="ECO:0007669"/>
    <property type="project" value="InterPro"/>
</dbReference>
<comment type="similarity">
    <text evidence="1">Belongs to the Mediator complex subunit 8 family.</text>
</comment>
<keyword evidence="1" id="KW-0804">Transcription</keyword>
<feature type="region of interest" description="Disordered" evidence="2">
    <location>
        <begin position="158"/>
        <end position="190"/>
    </location>
</feature>